<gene>
    <name evidence="2" type="ORF">BaRGS_00003115</name>
</gene>
<reference evidence="2 3" key="1">
    <citation type="journal article" date="2023" name="Sci. Data">
        <title>Genome assembly of the Korean intertidal mud-creeper Batillaria attramentaria.</title>
        <authorList>
            <person name="Patra A.K."/>
            <person name="Ho P.T."/>
            <person name="Jun S."/>
            <person name="Lee S.J."/>
            <person name="Kim Y."/>
            <person name="Won Y.J."/>
        </authorList>
    </citation>
    <scope>NUCLEOTIDE SEQUENCE [LARGE SCALE GENOMIC DNA]</scope>
    <source>
        <strain evidence="2">Wonlab-2016</strain>
    </source>
</reference>
<feature type="non-terminal residue" evidence="2">
    <location>
        <position position="1"/>
    </location>
</feature>
<feature type="region of interest" description="Disordered" evidence="1">
    <location>
        <begin position="99"/>
        <end position="123"/>
    </location>
</feature>
<comment type="caution">
    <text evidence="2">The sequence shown here is derived from an EMBL/GenBank/DDBJ whole genome shotgun (WGS) entry which is preliminary data.</text>
</comment>
<evidence type="ECO:0000313" key="3">
    <source>
        <dbReference type="Proteomes" id="UP001519460"/>
    </source>
</evidence>
<protein>
    <submittedName>
        <fullName evidence="2">Uncharacterized protein</fullName>
    </submittedName>
</protein>
<accession>A0ABD0M213</accession>
<feature type="region of interest" description="Disordered" evidence="1">
    <location>
        <begin position="42"/>
        <end position="77"/>
    </location>
</feature>
<organism evidence="2 3">
    <name type="scientific">Batillaria attramentaria</name>
    <dbReference type="NCBI Taxonomy" id="370345"/>
    <lineage>
        <taxon>Eukaryota</taxon>
        <taxon>Metazoa</taxon>
        <taxon>Spiralia</taxon>
        <taxon>Lophotrochozoa</taxon>
        <taxon>Mollusca</taxon>
        <taxon>Gastropoda</taxon>
        <taxon>Caenogastropoda</taxon>
        <taxon>Sorbeoconcha</taxon>
        <taxon>Cerithioidea</taxon>
        <taxon>Batillariidae</taxon>
        <taxon>Batillaria</taxon>
    </lineage>
</organism>
<sequence length="123" mass="14087">SQVDRVFLSPDKNAALVRLAWKSSVTFVTEMRWEINGEQLYVRPADPSQHRRQNARPAESLLQQNDTDKGNSGSVRTYKDYRAGQSHFWKDIPHLNFGPVATGKAKKRRKRTRNHNGVSVPVM</sequence>
<feature type="compositionally biased region" description="Polar residues" evidence="1">
    <location>
        <begin position="61"/>
        <end position="75"/>
    </location>
</feature>
<evidence type="ECO:0000256" key="1">
    <source>
        <dbReference type="SAM" id="MobiDB-lite"/>
    </source>
</evidence>
<dbReference type="Proteomes" id="UP001519460">
    <property type="component" value="Unassembled WGS sequence"/>
</dbReference>
<feature type="compositionally biased region" description="Basic residues" evidence="1">
    <location>
        <begin position="104"/>
        <end position="114"/>
    </location>
</feature>
<dbReference type="EMBL" id="JACVVK020000009">
    <property type="protein sequence ID" value="KAK7505844.1"/>
    <property type="molecule type" value="Genomic_DNA"/>
</dbReference>
<proteinExistence type="predicted"/>
<evidence type="ECO:0000313" key="2">
    <source>
        <dbReference type="EMBL" id="KAK7505844.1"/>
    </source>
</evidence>
<dbReference type="AlphaFoldDB" id="A0ABD0M213"/>
<name>A0ABD0M213_9CAEN</name>
<keyword evidence="3" id="KW-1185">Reference proteome</keyword>